<name>A0A1V0TZ26_9ACTN</name>
<organism evidence="1 2">
    <name type="scientific">Streptomyces gilvosporeus</name>
    <dbReference type="NCBI Taxonomy" id="553510"/>
    <lineage>
        <taxon>Bacteria</taxon>
        <taxon>Bacillati</taxon>
        <taxon>Actinomycetota</taxon>
        <taxon>Actinomycetes</taxon>
        <taxon>Kitasatosporales</taxon>
        <taxon>Streptomycetaceae</taxon>
        <taxon>Streptomyces</taxon>
    </lineage>
</organism>
<evidence type="ECO:0008006" key="3">
    <source>
        <dbReference type="Google" id="ProtNLM"/>
    </source>
</evidence>
<protein>
    <recommendedName>
        <fullName evidence="3">Transposase</fullName>
    </recommendedName>
</protein>
<gene>
    <name evidence="1" type="ORF">B1H19_31070</name>
</gene>
<keyword evidence="2" id="KW-1185">Reference proteome</keyword>
<reference evidence="1 2" key="1">
    <citation type="submission" date="2017-04" db="EMBL/GenBank/DDBJ databases">
        <title>Complete Genome Sequence of Streptomyces gilvosporeus F607, a Capable Producer of Natamycin.</title>
        <authorList>
            <person name="Zong G."/>
            <person name="Zhong C."/>
            <person name="Fu J."/>
            <person name="Qin R."/>
            <person name="Cao G."/>
        </authorList>
    </citation>
    <scope>NUCLEOTIDE SEQUENCE [LARGE SCALE GENOMIC DNA]</scope>
    <source>
        <strain evidence="1 2">F607</strain>
    </source>
</reference>
<evidence type="ECO:0000313" key="1">
    <source>
        <dbReference type="EMBL" id="ARF58040.1"/>
    </source>
</evidence>
<proteinExistence type="predicted"/>
<evidence type="ECO:0000313" key="2">
    <source>
        <dbReference type="Proteomes" id="UP000192726"/>
    </source>
</evidence>
<dbReference type="STRING" id="553510.B1H19_31070"/>
<dbReference type="Proteomes" id="UP000192726">
    <property type="component" value="Chromosome"/>
</dbReference>
<accession>A0A1V0TZ26</accession>
<dbReference type="KEGG" id="sgv:B1H19_31070"/>
<dbReference type="AlphaFoldDB" id="A0A1V0TZ26"/>
<dbReference type="EMBL" id="CP020569">
    <property type="protein sequence ID" value="ARF58040.1"/>
    <property type="molecule type" value="Genomic_DNA"/>
</dbReference>
<sequence>MLGQRARTVLRGDRRSNAAVLPDQTAKQECGLDDYQVRRYPGWYRHITLAMAAHACLTVLRARVLDAGKAETDPPTSST</sequence>